<dbReference type="Proteomes" id="UP000245876">
    <property type="component" value="Unassembled WGS sequence"/>
</dbReference>
<name>A0A2U2MZ99_9BIFI</name>
<dbReference type="EMBL" id="QFFM01000041">
    <property type="protein sequence ID" value="PWG62069.1"/>
    <property type="molecule type" value="Genomic_DNA"/>
</dbReference>
<organism evidence="1 2">
    <name type="scientific">Bifidobacterium callitrichidarum</name>
    <dbReference type="NCBI Taxonomy" id="2052941"/>
    <lineage>
        <taxon>Bacteria</taxon>
        <taxon>Bacillati</taxon>
        <taxon>Actinomycetota</taxon>
        <taxon>Actinomycetes</taxon>
        <taxon>Bifidobacteriales</taxon>
        <taxon>Bifidobacteriaceae</taxon>
        <taxon>Bifidobacterium</taxon>
    </lineage>
</organism>
<comment type="caution">
    <text evidence="1">The sequence shown here is derived from an EMBL/GenBank/DDBJ whole genome shotgun (WGS) entry which is preliminary data.</text>
</comment>
<gene>
    <name evidence="1" type="ORF">DF196_12645</name>
</gene>
<evidence type="ECO:0000313" key="2">
    <source>
        <dbReference type="Proteomes" id="UP000245876"/>
    </source>
</evidence>
<keyword evidence="2" id="KW-1185">Reference proteome</keyword>
<dbReference type="RefSeq" id="WP_109058159.1">
    <property type="nucleotide sequence ID" value="NZ_QFFM01000041.1"/>
</dbReference>
<protein>
    <submittedName>
        <fullName evidence="1">Uncharacterized protein</fullName>
    </submittedName>
</protein>
<evidence type="ECO:0000313" key="1">
    <source>
        <dbReference type="EMBL" id="PWG62069.1"/>
    </source>
</evidence>
<dbReference type="AlphaFoldDB" id="A0A2U2MZ99"/>
<accession>A0A2U2MZ99</accession>
<proteinExistence type="predicted"/>
<reference evidence="1 2" key="1">
    <citation type="journal article" date="2018" name="Int. J. Syst. Evol. Microbiol.">
        <title>Bifidobacterium callitrichidarum sp. nov. from the faeces of the emperor tamarin (Saguinus imperator).</title>
        <authorList>
            <person name="Modesto M."/>
            <person name="Michelini S."/>
            <person name="Sansosti M.C."/>
            <person name="De Filippo C."/>
            <person name="Cavalieri D."/>
            <person name="Qvirist L."/>
            <person name="Andlid T."/>
            <person name="Spiezio C."/>
            <person name="Sandri C."/>
            <person name="Pascarelli S."/>
            <person name="Sgorbati B."/>
            <person name="Mattarelli P."/>
        </authorList>
    </citation>
    <scope>NUCLEOTIDE SEQUENCE [LARGE SCALE GENOMIC DNA]</scope>
    <source>
        <strain evidence="1 2">TRI 5</strain>
    </source>
</reference>
<sequence length="136" mass="15502">MDHYIYTLERQNPADPRWKPDDNTIAVCTYSKNRASYDIKIRQDFPSDALAPYAHMAKTPTGGVILAERYILRKDEDPKNAPLATIDIHPSTSLDTPWKADSNLAPWLSREERNGVILTLSLIAGHLKEIERRESK</sequence>